<reference evidence="4" key="1">
    <citation type="submission" date="2023-09" db="EMBL/GenBank/DDBJ databases">
        <title>30 novel species of actinomycetes from the DSMZ collection.</title>
        <authorList>
            <person name="Nouioui I."/>
        </authorList>
    </citation>
    <scope>NUCLEOTIDE SEQUENCE</scope>
    <source>
        <strain evidence="4">DSM 115977</strain>
    </source>
</reference>
<dbReference type="PROSITE" id="PS00012">
    <property type="entry name" value="PHOSPHOPANTETHEINE"/>
    <property type="match status" value="1"/>
</dbReference>
<proteinExistence type="predicted"/>
<evidence type="ECO:0000256" key="1">
    <source>
        <dbReference type="ARBA" id="ARBA00022450"/>
    </source>
</evidence>
<dbReference type="InterPro" id="IPR036736">
    <property type="entry name" value="ACP-like_sf"/>
</dbReference>
<dbReference type="SMART" id="SM00823">
    <property type="entry name" value="PKS_PP"/>
    <property type="match status" value="1"/>
</dbReference>
<dbReference type="Gene3D" id="3.40.50.1820">
    <property type="entry name" value="alpha/beta hydrolase"/>
    <property type="match status" value="1"/>
</dbReference>
<dbReference type="InterPro" id="IPR001031">
    <property type="entry name" value="Thioesterase"/>
</dbReference>
<dbReference type="InterPro" id="IPR020806">
    <property type="entry name" value="PKS_PP-bd"/>
</dbReference>
<dbReference type="SUPFAM" id="SSF47336">
    <property type="entry name" value="ACP-like"/>
    <property type="match status" value="1"/>
</dbReference>
<dbReference type="InterPro" id="IPR029058">
    <property type="entry name" value="AB_hydrolase_fold"/>
</dbReference>
<keyword evidence="2" id="KW-0597">Phosphoprotein</keyword>
<feature type="domain" description="Carrier" evidence="3">
    <location>
        <begin position="7"/>
        <end position="87"/>
    </location>
</feature>
<dbReference type="RefSeq" id="WP_311411320.1">
    <property type="nucleotide sequence ID" value="NZ_JAVRFL010000008.1"/>
</dbReference>
<accession>A0ABU2WU74</accession>
<dbReference type="InterPro" id="IPR009081">
    <property type="entry name" value="PP-bd_ACP"/>
</dbReference>
<dbReference type="PANTHER" id="PTHR44845">
    <property type="entry name" value="CARRIER DOMAIN-CONTAINING PROTEIN"/>
    <property type="match status" value="1"/>
</dbReference>
<comment type="caution">
    <text evidence="4">The sequence shown here is derived from an EMBL/GenBank/DDBJ whole genome shotgun (WGS) entry which is preliminary data.</text>
</comment>
<evidence type="ECO:0000259" key="3">
    <source>
        <dbReference type="PROSITE" id="PS50075"/>
    </source>
</evidence>
<dbReference type="PANTHER" id="PTHR44845:SF6">
    <property type="entry name" value="BETA-ALANINE-ACTIVATING ENZYME"/>
    <property type="match status" value="1"/>
</dbReference>
<evidence type="ECO:0000313" key="5">
    <source>
        <dbReference type="Proteomes" id="UP001180973"/>
    </source>
</evidence>
<dbReference type="SUPFAM" id="SSF53474">
    <property type="entry name" value="alpha/beta-Hydrolases"/>
    <property type="match status" value="1"/>
</dbReference>
<name>A0ABU2WU74_9ACTN</name>
<dbReference type="Gene3D" id="1.10.1200.10">
    <property type="entry name" value="ACP-like"/>
    <property type="match status" value="1"/>
</dbReference>
<dbReference type="InterPro" id="IPR006162">
    <property type="entry name" value="Ppantetheine_attach_site"/>
</dbReference>
<evidence type="ECO:0000256" key="2">
    <source>
        <dbReference type="ARBA" id="ARBA00022553"/>
    </source>
</evidence>
<protein>
    <submittedName>
        <fullName evidence="4">Thioesterase domain-containing protein</fullName>
    </submittedName>
</protein>
<evidence type="ECO:0000313" key="4">
    <source>
        <dbReference type="EMBL" id="MDT0529149.1"/>
    </source>
</evidence>
<keyword evidence="1" id="KW-0596">Phosphopantetheine</keyword>
<organism evidence="4 5">
    <name type="scientific">Micromonospora reichwaldensis</name>
    <dbReference type="NCBI Taxonomy" id="3075516"/>
    <lineage>
        <taxon>Bacteria</taxon>
        <taxon>Bacillati</taxon>
        <taxon>Actinomycetota</taxon>
        <taxon>Actinomycetes</taxon>
        <taxon>Micromonosporales</taxon>
        <taxon>Micromonosporaceae</taxon>
        <taxon>Micromonospora</taxon>
    </lineage>
</organism>
<gene>
    <name evidence="4" type="ORF">RM555_09105</name>
</gene>
<dbReference type="Pfam" id="PF00975">
    <property type="entry name" value="Thioesterase"/>
    <property type="match status" value="1"/>
</dbReference>
<keyword evidence="5" id="KW-1185">Reference proteome</keyword>
<dbReference type="Pfam" id="PF00550">
    <property type="entry name" value="PP-binding"/>
    <property type="match status" value="1"/>
</dbReference>
<sequence length="365" mass="39124">MTAARSVPRDSVELGVTRIYEDLLGVDGVDVHADFFTLGGHSLLAVQLLARIKKTFGTVVPVSVLFEHADEEAASVSVLSDLVRRDLGGGQPDSPAGPVTLRRGGAGDPVFCVHPAGGDLLAFRELVRLLPPERPVYGLPAPPADTHPYEPELADIAEHHLARLTEAQPAGPYSLIGWSLGGVLAAEMAGRLRGAGARVDLLALVDSYPAEEDEAPGKTEILSAFATHLGGVLGRPFAVPADDLRPLSFGDGLARVLAAARAAGALPPGTDITELLTWLTLFRAHDRARRRHRAVRPVEQLLLVFASDADPLERDRAADSWQRITERPVRRHLVPGDHYTMLTEPHVRELATILTDALRAPAGRS</sequence>
<dbReference type="SMART" id="SM00824">
    <property type="entry name" value="PKS_TE"/>
    <property type="match status" value="1"/>
</dbReference>
<dbReference type="Proteomes" id="UP001180973">
    <property type="component" value="Unassembled WGS sequence"/>
</dbReference>
<dbReference type="InterPro" id="IPR020802">
    <property type="entry name" value="TesA-like"/>
</dbReference>
<dbReference type="EMBL" id="JAVRFL010000008">
    <property type="protein sequence ID" value="MDT0529149.1"/>
    <property type="molecule type" value="Genomic_DNA"/>
</dbReference>
<dbReference type="PROSITE" id="PS50075">
    <property type="entry name" value="CARRIER"/>
    <property type="match status" value="1"/>
</dbReference>